<dbReference type="AlphaFoldDB" id="A0A251R0P8"/>
<gene>
    <name evidence="2" type="ORF">PRUPE_1G204100</name>
</gene>
<evidence type="ECO:0000313" key="2">
    <source>
        <dbReference type="EMBL" id="ONI29598.1"/>
    </source>
</evidence>
<keyword evidence="3" id="KW-1185">Reference proteome</keyword>
<dbReference type="Gramene" id="ONI29598">
    <property type="protein sequence ID" value="ONI29598"/>
    <property type="gene ID" value="PRUPE_1G204100"/>
</dbReference>
<protein>
    <submittedName>
        <fullName evidence="2">Uncharacterized protein</fullName>
    </submittedName>
</protein>
<evidence type="ECO:0000313" key="3">
    <source>
        <dbReference type="Proteomes" id="UP000006882"/>
    </source>
</evidence>
<sequence>MASLTQASTAFSTSKFGLLQKPLTRPSLNSQTLPYPPSFFHGPGLIRRIVLHSSSSTSTQSQTFNFGSEDPQPWTSS</sequence>
<evidence type="ECO:0000256" key="1">
    <source>
        <dbReference type="SAM" id="MobiDB-lite"/>
    </source>
</evidence>
<reference evidence="2 3" key="1">
    <citation type="journal article" date="2013" name="Nat. Genet.">
        <title>The high-quality draft genome of peach (Prunus persica) identifies unique patterns of genetic diversity, domestication and genome evolution.</title>
        <authorList>
            <consortium name="International Peach Genome Initiative"/>
            <person name="Verde I."/>
            <person name="Abbott A.G."/>
            <person name="Scalabrin S."/>
            <person name="Jung S."/>
            <person name="Shu S."/>
            <person name="Marroni F."/>
            <person name="Zhebentyayeva T."/>
            <person name="Dettori M.T."/>
            <person name="Grimwood J."/>
            <person name="Cattonaro F."/>
            <person name="Zuccolo A."/>
            <person name="Rossini L."/>
            <person name="Jenkins J."/>
            <person name="Vendramin E."/>
            <person name="Meisel L.A."/>
            <person name="Decroocq V."/>
            <person name="Sosinski B."/>
            <person name="Prochnik S."/>
            <person name="Mitros T."/>
            <person name="Policriti A."/>
            <person name="Cipriani G."/>
            <person name="Dondini L."/>
            <person name="Ficklin S."/>
            <person name="Goodstein D.M."/>
            <person name="Xuan P."/>
            <person name="Del Fabbro C."/>
            <person name="Aramini V."/>
            <person name="Copetti D."/>
            <person name="Gonzalez S."/>
            <person name="Horner D.S."/>
            <person name="Falchi R."/>
            <person name="Lucas S."/>
            <person name="Mica E."/>
            <person name="Maldonado J."/>
            <person name="Lazzari B."/>
            <person name="Bielenberg D."/>
            <person name="Pirona R."/>
            <person name="Miculan M."/>
            <person name="Barakat A."/>
            <person name="Testolin R."/>
            <person name="Stella A."/>
            <person name="Tartarini S."/>
            <person name="Tonutti P."/>
            <person name="Arus P."/>
            <person name="Orellana A."/>
            <person name="Wells C."/>
            <person name="Main D."/>
            <person name="Vizzotto G."/>
            <person name="Silva H."/>
            <person name="Salamini F."/>
            <person name="Schmutz J."/>
            <person name="Morgante M."/>
            <person name="Rokhsar D.S."/>
        </authorList>
    </citation>
    <scope>NUCLEOTIDE SEQUENCE [LARGE SCALE GENOMIC DNA]</scope>
    <source>
        <strain evidence="3">cv. Nemared</strain>
    </source>
</reference>
<dbReference type="Proteomes" id="UP000006882">
    <property type="component" value="Chromosome G1"/>
</dbReference>
<organism evidence="2 3">
    <name type="scientific">Prunus persica</name>
    <name type="common">Peach</name>
    <name type="synonym">Amygdalus persica</name>
    <dbReference type="NCBI Taxonomy" id="3760"/>
    <lineage>
        <taxon>Eukaryota</taxon>
        <taxon>Viridiplantae</taxon>
        <taxon>Streptophyta</taxon>
        <taxon>Embryophyta</taxon>
        <taxon>Tracheophyta</taxon>
        <taxon>Spermatophyta</taxon>
        <taxon>Magnoliopsida</taxon>
        <taxon>eudicotyledons</taxon>
        <taxon>Gunneridae</taxon>
        <taxon>Pentapetalae</taxon>
        <taxon>rosids</taxon>
        <taxon>fabids</taxon>
        <taxon>Rosales</taxon>
        <taxon>Rosaceae</taxon>
        <taxon>Amygdaloideae</taxon>
        <taxon>Amygdaleae</taxon>
        <taxon>Prunus</taxon>
    </lineage>
</organism>
<name>A0A251R0P8_PRUPE</name>
<proteinExistence type="predicted"/>
<dbReference type="EMBL" id="CM007651">
    <property type="protein sequence ID" value="ONI29598.1"/>
    <property type="molecule type" value="Genomic_DNA"/>
</dbReference>
<accession>A0A251R0P8</accession>
<feature type="region of interest" description="Disordered" evidence="1">
    <location>
        <begin position="56"/>
        <end position="77"/>
    </location>
</feature>